<evidence type="ECO:0000313" key="2">
    <source>
        <dbReference type="EMBL" id="MEB3345928.1"/>
    </source>
</evidence>
<name>A0ABU5ZVP9_9FLAO</name>
<dbReference type="Proteomes" id="UP001327027">
    <property type="component" value="Unassembled WGS sequence"/>
</dbReference>
<sequence>MKKILISICSLVFVATILTSCREKKSTGEKVEDAVEEVGESVEEGAEEIKDEIDDATDEN</sequence>
<dbReference type="EMBL" id="JAYKLX010000005">
    <property type="protein sequence ID" value="MEB3345928.1"/>
    <property type="molecule type" value="Genomic_DNA"/>
</dbReference>
<feature type="region of interest" description="Disordered" evidence="1">
    <location>
        <begin position="35"/>
        <end position="60"/>
    </location>
</feature>
<dbReference type="PROSITE" id="PS51257">
    <property type="entry name" value="PROKAR_LIPOPROTEIN"/>
    <property type="match status" value="1"/>
</dbReference>
<evidence type="ECO:0000256" key="1">
    <source>
        <dbReference type="SAM" id="MobiDB-lite"/>
    </source>
</evidence>
<accession>A0ABU5ZVP9</accession>
<gene>
    <name evidence="2" type="ORF">U6A24_10680</name>
</gene>
<reference evidence="2 3" key="1">
    <citation type="journal article" date="2013" name="Int. J. Syst. Evol. Microbiol.">
        <title>Aquimarina gracilis sp. nov., isolated from the gut microflora of a mussel, Mytilus coruscus, and emended description of Aquimarina spongiae.</title>
        <authorList>
            <person name="Park S.C."/>
            <person name="Choe H.N."/>
            <person name="Baik K.S."/>
            <person name="Seong C.N."/>
        </authorList>
    </citation>
    <scope>NUCLEOTIDE SEQUENCE [LARGE SCALE GENOMIC DNA]</scope>
    <source>
        <strain evidence="2 3">PSC32</strain>
    </source>
</reference>
<evidence type="ECO:0000313" key="3">
    <source>
        <dbReference type="Proteomes" id="UP001327027"/>
    </source>
</evidence>
<comment type="caution">
    <text evidence="2">The sequence shown here is derived from an EMBL/GenBank/DDBJ whole genome shotgun (WGS) entry which is preliminary data.</text>
</comment>
<dbReference type="RefSeq" id="WP_324179958.1">
    <property type="nucleotide sequence ID" value="NZ_BAABAW010000006.1"/>
</dbReference>
<organism evidence="2 3">
    <name type="scientific">Aquimarina gracilis</name>
    <dbReference type="NCBI Taxonomy" id="874422"/>
    <lineage>
        <taxon>Bacteria</taxon>
        <taxon>Pseudomonadati</taxon>
        <taxon>Bacteroidota</taxon>
        <taxon>Flavobacteriia</taxon>
        <taxon>Flavobacteriales</taxon>
        <taxon>Flavobacteriaceae</taxon>
        <taxon>Aquimarina</taxon>
    </lineage>
</organism>
<proteinExistence type="predicted"/>
<protein>
    <submittedName>
        <fullName evidence="2">Uncharacterized protein</fullName>
    </submittedName>
</protein>
<keyword evidence="3" id="KW-1185">Reference proteome</keyword>